<dbReference type="GO" id="GO:0004497">
    <property type="term" value="F:monooxygenase activity"/>
    <property type="evidence" value="ECO:0007669"/>
    <property type="project" value="UniProtKB-KW"/>
</dbReference>
<proteinExistence type="inferred from homology"/>
<dbReference type="EC" id="1.14.-.-" evidence="7"/>
<dbReference type="InterPro" id="IPR011251">
    <property type="entry name" value="Luciferase-like_dom"/>
</dbReference>
<dbReference type="RefSeq" id="WP_356957981.1">
    <property type="nucleotide sequence ID" value="NZ_JBEYBD010000011.1"/>
</dbReference>
<dbReference type="InterPro" id="IPR016215">
    <property type="entry name" value="NTA_MOA"/>
</dbReference>
<keyword evidence="1" id="KW-0285">Flavoprotein</keyword>
<evidence type="ECO:0000256" key="5">
    <source>
        <dbReference type="ARBA" id="ARBA00033748"/>
    </source>
</evidence>
<evidence type="ECO:0000313" key="7">
    <source>
        <dbReference type="EMBL" id="MEU1953489.1"/>
    </source>
</evidence>
<comment type="similarity">
    <text evidence="5">Belongs to the NtaA/SnaA/DszA monooxygenase family.</text>
</comment>
<feature type="domain" description="Luciferase-like" evidence="6">
    <location>
        <begin position="7"/>
        <end position="390"/>
    </location>
</feature>
<dbReference type="EMBL" id="JBEYBF010000010">
    <property type="protein sequence ID" value="MEU1953489.1"/>
    <property type="molecule type" value="Genomic_DNA"/>
</dbReference>
<keyword evidence="4 7" id="KW-0503">Monooxygenase</keyword>
<reference evidence="7 8" key="1">
    <citation type="submission" date="2024-06" db="EMBL/GenBank/DDBJ databases">
        <title>The Natural Products Discovery Center: Release of the First 8490 Sequenced Strains for Exploring Actinobacteria Biosynthetic Diversity.</title>
        <authorList>
            <person name="Kalkreuter E."/>
            <person name="Kautsar S.A."/>
            <person name="Yang D."/>
            <person name="Bader C.D."/>
            <person name="Teijaro C.N."/>
            <person name="Fluegel L."/>
            <person name="Davis C.M."/>
            <person name="Simpson J.R."/>
            <person name="Lauterbach L."/>
            <person name="Steele A.D."/>
            <person name="Gui C."/>
            <person name="Meng S."/>
            <person name="Li G."/>
            <person name="Viehrig K."/>
            <person name="Ye F."/>
            <person name="Su P."/>
            <person name="Kiefer A.F."/>
            <person name="Nichols A."/>
            <person name="Cepeda A.J."/>
            <person name="Yan W."/>
            <person name="Fan B."/>
            <person name="Jiang Y."/>
            <person name="Adhikari A."/>
            <person name="Zheng C.-J."/>
            <person name="Schuster L."/>
            <person name="Cowan T.M."/>
            <person name="Smanski M.J."/>
            <person name="Chevrette M.G."/>
            <person name="De Carvalho L.P.S."/>
            <person name="Shen B."/>
        </authorList>
    </citation>
    <scope>NUCLEOTIDE SEQUENCE [LARGE SCALE GENOMIC DNA]</scope>
    <source>
        <strain evidence="7 8">NPDC019708</strain>
    </source>
</reference>
<dbReference type="InterPro" id="IPR036661">
    <property type="entry name" value="Luciferase-like_sf"/>
</dbReference>
<dbReference type="InterPro" id="IPR051260">
    <property type="entry name" value="Diverse_substr_monoxygenases"/>
</dbReference>
<organism evidence="7 8">
    <name type="scientific">Nocardia rhamnosiphila</name>
    <dbReference type="NCBI Taxonomy" id="426716"/>
    <lineage>
        <taxon>Bacteria</taxon>
        <taxon>Bacillati</taxon>
        <taxon>Actinomycetota</taxon>
        <taxon>Actinomycetes</taxon>
        <taxon>Mycobacteriales</taxon>
        <taxon>Nocardiaceae</taxon>
        <taxon>Nocardia</taxon>
    </lineage>
</organism>
<dbReference type="PANTHER" id="PTHR30011:SF16">
    <property type="entry name" value="C2H2 FINGER DOMAIN TRANSCRIPTION FACTOR (EUROFUNG)-RELATED"/>
    <property type="match status" value="1"/>
</dbReference>
<evidence type="ECO:0000313" key="8">
    <source>
        <dbReference type="Proteomes" id="UP001550628"/>
    </source>
</evidence>
<protein>
    <submittedName>
        <fullName evidence="7">NtaA/DmoA family FMN-dependent monooxygenase</fullName>
        <ecNumber evidence="7">1.14.-.-</ecNumber>
    </submittedName>
</protein>
<dbReference type="PANTHER" id="PTHR30011">
    <property type="entry name" value="ALKANESULFONATE MONOOXYGENASE-RELATED"/>
    <property type="match status" value="1"/>
</dbReference>
<evidence type="ECO:0000256" key="2">
    <source>
        <dbReference type="ARBA" id="ARBA00022643"/>
    </source>
</evidence>
<dbReference type="SUPFAM" id="SSF51679">
    <property type="entry name" value="Bacterial luciferase-like"/>
    <property type="match status" value="1"/>
</dbReference>
<evidence type="ECO:0000256" key="3">
    <source>
        <dbReference type="ARBA" id="ARBA00023002"/>
    </source>
</evidence>
<keyword evidence="2" id="KW-0288">FMN</keyword>
<comment type="caution">
    <text evidence="7">The sequence shown here is derived from an EMBL/GenBank/DDBJ whole genome shotgun (WGS) entry which is preliminary data.</text>
</comment>
<evidence type="ECO:0000256" key="4">
    <source>
        <dbReference type="ARBA" id="ARBA00023033"/>
    </source>
</evidence>
<dbReference type="Pfam" id="PF00296">
    <property type="entry name" value="Bac_luciferase"/>
    <property type="match status" value="1"/>
</dbReference>
<evidence type="ECO:0000256" key="1">
    <source>
        <dbReference type="ARBA" id="ARBA00022630"/>
    </source>
</evidence>
<dbReference type="NCBIfam" id="TIGR03860">
    <property type="entry name" value="FMN_nitrolo"/>
    <property type="match status" value="1"/>
</dbReference>
<dbReference type="Proteomes" id="UP001550628">
    <property type="component" value="Unassembled WGS sequence"/>
</dbReference>
<keyword evidence="8" id="KW-1185">Reference proteome</keyword>
<dbReference type="Gene3D" id="3.20.20.30">
    <property type="entry name" value="Luciferase-like domain"/>
    <property type="match status" value="1"/>
</dbReference>
<sequence>MSSKFHLGYFTKFGKPAWALDTRKSIGSNWPDGSYHVELAKKLEAAKLDFILFEDTTVVADKFGASMELDLKHAVLAPKHDPLPLLPLMAYETSNIGLISTASTTFYEPFVLARLFSTLDSLTGGRVGWNIVTSSETNAANNIGLEALPSHAERYAIADEYVELAIKLWESWEEGALVADEKTGVYVDHTKVHTVDHVGKYFSSRGPLNTLRSPQAIPFLSQAGASDRGRSFAAKNAEMVLGLTAAGLDGMKELRRDIRARAESFGRNPDDIKIIYLANGLHFAGTAPELDEATQAQMDQASFEYAITMGASTMDVDFSQYDLDGPMDQNMTAGGHTSALDFVKQAGAQGATLRQVFSSGMRAEGGLDLTGTPEEIAEKMADAMKEVGGDGFLLEGGDLAGDLDVITDRLVPALQRLGVVRTEYHGRTLRENMLEF</sequence>
<gene>
    <name evidence="7" type="ORF">ABZ510_16680</name>
</gene>
<keyword evidence="3 7" id="KW-0560">Oxidoreductase</keyword>
<name>A0ABV2WRG2_9NOCA</name>
<dbReference type="PIRSF" id="PIRSF000337">
    <property type="entry name" value="NTA_MOA"/>
    <property type="match status" value="1"/>
</dbReference>
<evidence type="ECO:0000259" key="6">
    <source>
        <dbReference type="Pfam" id="PF00296"/>
    </source>
</evidence>
<accession>A0ABV2WRG2</accession>